<keyword evidence="2" id="KW-0805">Transcription regulation</keyword>
<dbReference type="Pfam" id="PF08281">
    <property type="entry name" value="Sigma70_r4_2"/>
    <property type="match status" value="1"/>
</dbReference>
<reference evidence="8 9" key="1">
    <citation type="submission" date="2020-07" db="EMBL/GenBank/DDBJ databases">
        <title>Thermogemmata thermophila gen. nov., sp. nov., a novel moderate thermophilic planctomycete from a Kamchatka hot spring.</title>
        <authorList>
            <person name="Elcheninov A.G."/>
            <person name="Podosokorskaya O.A."/>
            <person name="Kovaleva O.L."/>
            <person name="Novikov A."/>
            <person name="Bonch-Osmolovskaya E.A."/>
            <person name="Toshchakov S.V."/>
            <person name="Kublanov I.V."/>
        </authorList>
    </citation>
    <scope>NUCLEOTIDE SEQUENCE [LARGE SCALE GENOMIC DNA]</scope>
    <source>
        <strain evidence="8 9">2918</strain>
    </source>
</reference>
<evidence type="ECO:0000256" key="3">
    <source>
        <dbReference type="ARBA" id="ARBA00023082"/>
    </source>
</evidence>
<dbReference type="InterPro" id="IPR014284">
    <property type="entry name" value="RNA_pol_sigma-70_dom"/>
</dbReference>
<evidence type="ECO:0000259" key="6">
    <source>
        <dbReference type="Pfam" id="PF04542"/>
    </source>
</evidence>
<dbReference type="CDD" id="cd06171">
    <property type="entry name" value="Sigma70_r4"/>
    <property type="match status" value="1"/>
</dbReference>
<dbReference type="SUPFAM" id="SSF88659">
    <property type="entry name" value="Sigma3 and sigma4 domains of RNA polymerase sigma factors"/>
    <property type="match status" value="1"/>
</dbReference>
<evidence type="ECO:0000259" key="7">
    <source>
        <dbReference type="Pfam" id="PF08281"/>
    </source>
</evidence>
<keyword evidence="4" id="KW-0804">Transcription</keyword>
<evidence type="ECO:0000313" key="9">
    <source>
        <dbReference type="Proteomes" id="UP000542342"/>
    </source>
</evidence>
<dbReference type="EMBL" id="JACEFB010000008">
    <property type="protein sequence ID" value="MBA2226844.1"/>
    <property type="molecule type" value="Genomic_DNA"/>
</dbReference>
<dbReference type="Gene3D" id="1.10.1740.10">
    <property type="match status" value="1"/>
</dbReference>
<evidence type="ECO:0000256" key="1">
    <source>
        <dbReference type="ARBA" id="ARBA00010641"/>
    </source>
</evidence>
<accession>A0A7V8VF20</accession>
<sequence length="235" mass="26487">MWRVGVGAIVQSAPSDEELLLRLQRGEPAALDLLVRRYERELFGYLCRYLNDDELAEDVFQNTFLQVFLKIDQYEPGRAARPWLYAIATHQAIDALRRLQRRRDRAGLWEERMGDDEAAVCGWDLVAADETDGPLDLLERAEQRTLVRQAVANLPPLLRSVVLLVYFQGLKYHEAAEVLGIPIGTVKSRLHAALKKLLEACSAFDAPRHSAQQPADPLRVPWPRPRSAAAASSPL</sequence>
<dbReference type="GO" id="GO:0003677">
    <property type="term" value="F:DNA binding"/>
    <property type="evidence" value="ECO:0007669"/>
    <property type="project" value="InterPro"/>
</dbReference>
<feature type="region of interest" description="Disordered" evidence="5">
    <location>
        <begin position="208"/>
        <end position="235"/>
    </location>
</feature>
<comment type="caution">
    <text evidence="8">The sequence shown here is derived from an EMBL/GenBank/DDBJ whole genome shotgun (WGS) entry which is preliminary data.</text>
</comment>
<dbReference type="PANTHER" id="PTHR43133:SF25">
    <property type="entry name" value="RNA POLYMERASE SIGMA FACTOR RFAY-RELATED"/>
    <property type="match status" value="1"/>
</dbReference>
<dbReference type="GO" id="GO:0016987">
    <property type="term" value="F:sigma factor activity"/>
    <property type="evidence" value="ECO:0007669"/>
    <property type="project" value="UniProtKB-KW"/>
</dbReference>
<gene>
    <name evidence="8" type="ORF">H0921_11795</name>
</gene>
<dbReference type="InterPro" id="IPR036388">
    <property type="entry name" value="WH-like_DNA-bd_sf"/>
</dbReference>
<dbReference type="InterPro" id="IPR007627">
    <property type="entry name" value="RNA_pol_sigma70_r2"/>
</dbReference>
<proteinExistence type="inferred from homology"/>
<keyword evidence="3" id="KW-0731">Sigma factor</keyword>
<keyword evidence="9" id="KW-1185">Reference proteome</keyword>
<feature type="domain" description="RNA polymerase sigma-70 region 2" evidence="6">
    <location>
        <begin position="34"/>
        <end position="102"/>
    </location>
</feature>
<dbReference type="PANTHER" id="PTHR43133">
    <property type="entry name" value="RNA POLYMERASE ECF-TYPE SIGMA FACTO"/>
    <property type="match status" value="1"/>
</dbReference>
<dbReference type="InterPro" id="IPR013325">
    <property type="entry name" value="RNA_pol_sigma_r2"/>
</dbReference>
<evidence type="ECO:0000313" key="8">
    <source>
        <dbReference type="EMBL" id="MBA2226844.1"/>
    </source>
</evidence>
<dbReference type="SUPFAM" id="SSF88946">
    <property type="entry name" value="Sigma2 domain of RNA polymerase sigma factors"/>
    <property type="match status" value="1"/>
</dbReference>
<name>A0A7V8VF20_9BACT</name>
<dbReference type="InterPro" id="IPR039425">
    <property type="entry name" value="RNA_pol_sigma-70-like"/>
</dbReference>
<dbReference type="Gene3D" id="1.10.10.10">
    <property type="entry name" value="Winged helix-like DNA-binding domain superfamily/Winged helix DNA-binding domain"/>
    <property type="match status" value="1"/>
</dbReference>
<dbReference type="GO" id="GO:0006352">
    <property type="term" value="P:DNA-templated transcription initiation"/>
    <property type="evidence" value="ECO:0007669"/>
    <property type="project" value="InterPro"/>
</dbReference>
<evidence type="ECO:0000256" key="2">
    <source>
        <dbReference type="ARBA" id="ARBA00023015"/>
    </source>
</evidence>
<evidence type="ECO:0000256" key="5">
    <source>
        <dbReference type="SAM" id="MobiDB-lite"/>
    </source>
</evidence>
<dbReference type="NCBIfam" id="TIGR02937">
    <property type="entry name" value="sigma70-ECF"/>
    <property type="match status" value="1"/>
</dbReference>
<dbReference type="Proteomes" id="UP000542342">
    <property type="component" value="Unassembled WGS sequence"/>
</dbReference>
<dbReference type="Pfam" id="PF04542">
    <property type="entry name" value="Sigma70_r2"/>
    <property type="match status" value="1"/>
</dbReference>
<comment type="similarity">
    <text evidence="1">Belongs to the sigma-70 factor family. ECF subfamily.</text>
</comment>
<feature type="domain" description="RNA polymerase sigma factor 70 region 4 type 2" evidence="7">
    <location>
        <begin position="146"/>
        <end position="197"/>
    </location>
</feature>
<dbReference type="AlphaFoldDB" id="A0A7V8VF20"/>
<protein>
    <submittedName>
        <fullName evidence="8">Sigma-70 family RNA polymerase sigma factor</fullName>
    </submittedName>
</protein>
<organism evidence="8 9">
    <name type="scientific">Thermogemmata fonticola</name>
    <dbReference type="NCBI Taxonomy" id="2755323"/>
    <lineage>
        <taxon>Bacteria</taxon>
        <taxon>Pseudomonadati</taxon>
        <taxon>Planctomycetota</taxon>
        <taxon>Planctomycetia</taxon>
        <taxon>Gemmatales</taxon>
        <taxon>Gemmataceae</taxon>
        <taxon>Thermogemmata</taxon>
    </lineage>
</organism>
<evidence type="ECO:0000256" key="4">
    <source>
        <dbReference type="ARBA" id="ARBA00023163"/>
    </source>
</evidence>
<dbReference type="InterPro" id="IPR013324">
    <property type="entry name" value="RNA_pol_sigma_r3/r4-like"/>
</dbReference>
<feature type="compositionally biased region" description="Low complexity" evidence="5">
    <location>
        <begin position="225"/>
        <end position="235"/>
    </location>
</feature>
<dbReference type="InterPro" id="IPR013249">
    <property type="entry name" value="RNA_pol_sigma70_r4_t2"/>
</dbReference>